<comment type="caution">
    <text evidence="1">The sequence shown here is derived from an EMBL/GenBank/DDBJ whole genome shotgun (WGS) entry which is preliminary data.</text>
</comment>
<organism evidence="1 2">
    <name type="scientific">Kipferlia bialata</name>
    <dbReference type="NCBI Taxonomy" id="797122"/>
    <lineage>
        <taxon>Eukaryota</taxon>
        <taxon>Metamonada</taxon>
        <taxon>Carpediemonas-like organisms</taxon>
        <taxon>Kipferlia</taxon>
    </lineage>
</organism>
<accession>A0A391NVT4</accession>
<proteinExistence type="predicted"/>
<evidence type="ECO:0000313" key="2">
    <source>
        <dbReference type="Proteomes" id="UP000265618"/>
    </source>
</evidence>
<sequence>GQGGKPVVVCGPGSEALGALGCLCAMRCGCDYGYVLTSGDACVSAMHSADIIALQSGGEGEGEGGEKGDRKSGGRRWLRELAASAVVFSDTETEGEREWGERDTLCTEAEECCVRTGAALVHVHHGCRDTTPTPPYPVVDIQVPSPSECAASVSPSPAAVIRVYLPTPIDAPHPEEPTVCVHSLDPSLAVLLGGMLGASIPRIIKSGSATPLPMSDVVDGCVEALHAVCAERDTLDTAALAAVPQALALHMQSLYKASVSHN</sequence>
<reference evidence="1 2" key="1">
    <citation type="journal article" date="2018" name="PLoS ONE">
        <title>The draft genome of Kipferlia bialata reveals reductive genome evolution in fornicate parasites.</title>
        <authorList>
            <person name="Tanifuji G."/>
            <person name="Takabayashi S."/>
            <person name="Kume K."/>
            <person name="Takagi M."/>
            <person name="Nakayama T."/>
            <person name="Kamikawa R."/>
            <person name="Inagaki Y."/>
            <person name="Hashimoto T."/>
        </authorList>
    </citation>
    <scope>NUCLEOTIDE SEQUENCE [LARGE SCALE GENOMIC DNA]</scope>
    <source>
        <strain evidence="1">NY0173</strain>
    </source>
</reference>
<dbReference type="AlphaFoldDB" id="A0A391NVT4"/>
<gene>
    <name evidence="1" type="ORF">KIPB_015020</name>
</gene>
<evidence type="ECO:0000313" key="1">
    <source>
        <dbReference type="EMBL" id="GCA64670.1"/>
    </source>
</evidence>
<keyword evidence="2" id="KW-1185">Reference proteome</keyword>
<feature type="non-terminal residue" evidence="1">
    <location>
        <position position="1"/>
    </location>
</feature>
<name>A0A391NVT4_9EUKA</name>
<dbReference type="EMBL" id="BDIP01008117">
    <property type="protein sequence ID" value="GCA64670.1"/>
    <property type="molecule type" value="Genomic_DNA"/>
</dbReference>
<protein>
    <submittedName>
        <fullName evidence="1">Uncharacterized protein</fullName>
    </submittedName>
</protein>
<dbReference type="Proteomes" id="UP000265618">
    <property type="component" value="Unassembled WGS sequence"/>
</dbReference>